<feature type="compositionally biased region" description="Polar residues" evidence="1">
    <location>
        <begin position="170"/>
        <end position="181"/>
    </location>
</feature>
<dbReference type="OrthoDB" id="10539636at2759"/>
<reference evidence="2 3" key="1">
    <citation type="submission" date="2016-09" db="EMBL/GenBank/DDBJ databases">
        <authorList>
            <person name="Capua I."/>
            <person name="De Benedictis P."/>
            <person name="Joannis T."/>
            <person name="Lombin L.H."/>
            <person name="Cattoli G."/>
        </authorList>
    </citation>
    <scope>NUCLEOTIDE SEQUENCE [LARGE SCALE GENOMIC DNA]</scope>
    <source>
        <strain evidence="2 3">IMI 309357</strain>
    </source>
</reference>
<proteinExistence type="predicted"/>
<keyword evidence="3" id="KW-1185">Reference proteome</keyword>
<dbReference type="RefSeq" id="XP_022477110.1">
    <property type="nucleotide sequence ID" value="XM_022616259.1"/>
</dbReference>
<accession>A0A1G4BF34</accession>
<dbReference type="AlphaFoldDB" id="A0A1G4BF34"/>
<evidence type="ECO:0000313" key="2">
    <source>
        <dbReference type="EMBL" id="OHE99965.1"/>
    </source>
</evidence>
<protein>
    <submittedName>
        <fullName evidence="2">Uncharacterized protein</fullName>
    </submittedName>
</protein>
<feature type="region of interest" description="Disordered" evidence="1">
    <location>
        <begin position="148"/>
        <end position="186"/>
    </location>
</feature>
<comment type="caution">
    <text evidence="2">The sequence shown here is derived from an EMBL/GenBank/DDBJ whole genome shotgun (WGS) entry which is preliminary data.</text>
</comment>
<name>A0A1G4BF34_9PEZI</name>
<dbReference type="EMBL" id="MJBS01000031">
    <property type="protein sequence ID" value="OHE99965.1"/>
    <property type="molecule type" value="Genomic_DNA"/>
</dbReference>
<organism evidence="2 3">
    <name type="scientific">Colletotrichum orchidophilum</name>
    <dbReference type="NCBI Taxonomy" id="1209926"/>
    <lineage>
        <taxon>Eukaryota</taxon>
        <taxon>Fungi</taxon>
        <taxon>Dikarya</taxon>
        <taxon>Ascomycota</taxon>
        <taxon>Pezizomycotina</taxon>
        <taxon>Sordariomycetes</taxon>
        <taxon>Hypocreomycetidae</taxon>
        <taxon>Glomerellales</taxon>
        <taxon>Glomerellaceae</taxon>
        <taxon>Colletotrichum</taxon>
    </lineage>
</organism>
<dbReference type="GeneID" id="34557769"/>
<dbReference type="Proteomes" id="UP000176998">
    <property type="component" value="Unassembled WGS sequence"/>
</dbReference>
<sequence>MKCKSPYFGFAACLQTSVAANAACRDKKKRDDAHHSRRSLQACRRIFALSSLAPSVDAGSVCLRRAPQAPASNLAVSNPKAWCTKLIMGIRMPSLPSSPCHCLRCSRPAVTASALTLEYRSTQRPTAHASESSSPVDVISCNQPPGTRPIAVPEATKGGITSEAARGKTRTPNPSTLSNPSRHPGIRQPIREFPLCLALLPTSSFLSRFA</sequence>
<gene>
    <name evidence="2" type="ORF">CORC01_04612</name>
</gene>
<evidence type="ECO:0000256" key="1">
    <source>
        <dbReference type="SAM" id="MobiDB-lite"/>
    </source>
</evidence>
<evidence type="ECO:0000313" key="3">
    <source>
        <dbReference type="Proteomes" id="UP000176998"/>
    </source>
</evidence>